<dbReference type="AlphaFoldDB" id="A0A9P8AB62"/>
<evidence type="ECO:0000313" key="12">
    <source>
        <dbReference type="Proteomes" id="UP000717515"/>
    </source>
</evidence>
<evidence type="ECO:0000256" key="3">
    <source>
        <dbReference type="ARBA" id="ARBA00022679"/>
    </source>
</evidence>
<dbReference type="InterPro" id="IPR020596">
    <property type="entry name" value="rRNA_Ade_Mease_Trfase_CS"/>
</dbReference>
<keyword evidence="8" id="KW-0698">rRNA processing</keyword>
<protein>
    <recommendedName>
        <fullName evidence="8">rRNA adenine N(6)-methyltransferase</fullName>
        <ecNumber evidence="8">2.1.1.-</ecNumber>
    </recommendedName>
</protein>
<dbReference type="GO" id="GO:0034246">
    <property type="term" value="F:mitochondrial transcription factor activity"/>
    <property type="evidence" value="ECO:0007669"/>
    <property type="project" value="TreeGrafter"/>
</dbReference>
<dbReference type="InterPro" id="IPR029063">
    <property type="entry name" value="SAM-dependent_MTases_sf"/>
</dbReference>
<dbReference type="InterPro" id="IPR020598">
    <property type="entry name" value="rRNA_Ade_methylase_Trfase_N"/>
</dbReference>
<dbReference type="Pfam" id="PF00398">
    <property type="entry name" value="RrnaAD"/>
    <property type="match status" value="1"/>
</dbReference>
<proteinExistence type="inferred from homology"/>
<dbReference type="PANTHER" id="PTHR11727:SF17">
    <property type="entry name" value="DIMETHYLADENOSINE TRANSFERASE 1, MITOCHONDRIAL"/>
    <property type="match status" value="1"/>
</dbReference>
<evidence type="ECO:0000256" key="6">
    <source>
        <dbReference type="ARBA" id="ARBA00024915"/>
    </source>
</evidence>
<feature type="compositionally biased region" description="Polar residues" evidence="9">
    <location>
        <begin position="137"/>
        <end position="146"/>
    </location>
</feature>
<dbReference type="GO" id="GO:0005759">
    <property type="term" value="C:mitochondrial matrix"/>
    <property type="evidence" value="ECO:0007669"/>
    <property type="project" value="TreeGrafter"/>
</dbReference>
<evidence type="ECO:0000259" key="10">
    <source>
        <dbReference type="SMART" id="SM00650"/>
    </source>
</evidence>
<dbReference type="CDD" id="cd02440">
    <property type="entry name" value="AdoMet_MTases"/>
    <property type="match status" value="1"/>
</dbReference>
<gene>
    <name evidence="11" type="ORF">KVV02_005753</name>
</gene>
<evidence type="ECO:0000256" key="5">
    <source>
        <dbReference type="ARBA" id="ARBA00022884"/>
    </source>
</evidence>
<evidence type="ECO:0000256" key="4">
    <source>
        <dbReference type="ARBA" id="ARBA00022691"/>
    </source>
</evidence>
<dbReference type="GO" id="GO:0000179">
    <property type="term" value="F:rRNA (adenine-N6,N6-)-dimethyltransferase activity"/>
    <property type="evidence" value="ECO:0007669"/>
    <property type="project" value="UniProtKB-UniRule"/>
</dbReference>
<dbReference type="GO" id="GO:0006391">
    <property type="term" value="P:transcription initiation at mitochondrial promoter"/>
    <property type="evidence" value="ECO:0007669"/>
    <property type="project" value="TreeGrafter"/>
</dbReference>
<feature type="binding site" evidence="7">
    <location>
        <position position="30"/>
    </location>
    <ligand>
        <name>S-adenosyl-L-methionine</name>
        <dbReference type="ChEBI" id="CHEBI:59789"/>
    </ligand>
</feature>
<dbReference type="PROSITE" id="PS01131">
    <property type="entry name" value="RRNA_A_DIMETH"/>
    <property type="match status" value="1"/>
</dbReference>
<dbReference type="InterPro" id="IPR001737">
    <property type="entry name" value="KsgA/Erm"/>
</dbReference>
<keyword evidence="2 7" id="KW-0489">Methyltransferase</keyword>
<organism evidence="11 12">
    <name type="scientific">Mortierella alpina</name>
    <name type="common">Oleaginous fungus</name>
    <name type="synonym">Mortierella renispora</name>
    <dbReference type="NCBI Taxonomy" id="64518"/>
    <lineage>
        <taxon>Eukaryota</taxon>
        <taxon>Fungi</taxon>
        <taxon>Fungi incertae sedis</taxon>
        <taxon>Mucoromycota</taxon>
        <taxon>Mortierellomycotina</taxon>
        <taxon>Mortierellomycetes</taxon>
        <taxon>Mortierellales</taxon>
        <taxon>Mortierellaceae</taxon>
        <taxon>Mortierella</taxon>
    </lineage>
</organism>
<comment type="caution">
    <text evidence="11">The sequence shown here is derived from an EMBL/GenBank/DDBJ whole genome shotgun (WGS) entry which is preliminary data.</text>
</comment>
<sequence length="387" mass="43309">MIPKKLPPLPPIRDLIRVYGLSANQKFSQNFILDKNVTDTIAQHAKVSVKDDLVVEVGPGPGLLTRSILDAGARRVVVVEKDPRFLPTLQQLAEASDHRLGILMGDMLKLDHANILKTGSSLHSRPTDVSSAQYSIPTLVGSNDNENTQDRNLQREQDQYKEDEFWKPMDDRNSTIRLLGNLPFGVASPLLIQWLKMMALRQGIFCADNRVSMTLMFQKEVAEGIVAPPSHPQRSRLSVMAQALCNVKMAYKLPSGVFVPKPKVDAAVVHFEKKAEPLVPGMSVFGNSKESWTSCRADYLNVLCYGLIGSLEKLEDVARFYFNKRRKTMGHNTNRMAKAAPEVKPILDEWVAEGGWDMNMRSQDVSTEQFCALARKLDRAQVKIPLT</sequence>
<dbReference type="GO" id="GO:0003723">
    <property type="term" value="F:RNA binding"/>
    <property type="evidence" value="ECO:0007669"/>
    <property type="project" value="UniProtKB-UniRule"/>
</dbReference>
<evidence type="ECO:0000313" key="11">
    <source>
        <dbReference type="EMBL" id="KAG9325829.1"/>
    </source>
</evidence>
<evidence type="ECO:0000256" key="1">
    <source>
        <dbReference type="ARBA" id="ARBA00004173"/>
    </source>
</evidence>
<keyword evidence="4 7" id="KW-0949">S-adenosyl-L-methionine</keyword>
<feature type="domain" description="Ribosomal RNA adenine methylase transferase N-terminal" evidence="10">
    <location>
        <begin position="37"/>
        <end position="275"/>
    </location>
</feature>
<comment type="similarity">
    <text evidence="7 8">Belongs to the class I-like SAM-binding methyltransferase superfamily. rRNA adenine N(6)-methyltransferase family.</text>
</comment>
<evidence type="ECO:0000256" key="7">
    <source>
        <dbReference type="PROSITE-ProRule" id="PRU01026"/>
    </source>
</evidence>
<dbReference type="PROSITE" id="PS51689">
    <property type="entry name" value="SAM_RNA_A_N6_MT"/>
    <property type="match status" value="1"/>
</dbReference>
<feature type="region of interest" description="Disordered" evidence="9">
    <location>
        <begin position="137"/>
        <end position="157"/>
    </location>
</feature>
<feature type="compositionally biased region" description="Basic and acidic residues" evidence="9">
    <location>
        <begin position="148"/>
        <end position="157"/>
    </location>
</feature>
<comment type="function">
    <text evidence="6">Mitochondrial transcription factor that confers selective promoter recognition on the core subunit of the yeast mitochondrial RNA polymerase. Interacts with DNA in a non-specific manner.</text>
</comment>
<feature type="binding site" evidence="7">
    <location>
        <position position="80"/>
    </location>
    <ligand>
        <name>S-adenosyl-L-methionine</name>
        <dbReference type="ChEBI" id="CHEBI:59789"/>
    </ligand>
</feature>
<feature type="binding site" evidence="7">
    <location>
        <position position="58"/>
    </location>
    <ligand>
        <name>S-adenosyl-L-methionine</name>
        <dbReference type="ChEBI" id="CHEBI:59789"/>
    </ligand>
</feature>
<dbReference type="SUPFAM" id="SSF53335">
    <property type="entry name" value="S-adenosyl-L-methionine-dependent methyltransferases"/>
    <property type="match status" value="1"/>
</dbReference>
<evidence type="ECO:0000256" key="2">
    <source>
        <dbReference type="ARBA" id="ARBA00022603"/>
    </source>
</evidence>
<dbReference type="Proteomes" id="UP000717515">
    <property type="component" value="Unassembled WGS sequence"/>
</dbReference>
<dbReference type="Gene3D" id="3.40.50.150">
    <property type="entry name" value="Vaccinia Virus protein VP39"/>
    <property type="match status" value="1"/>
</dbReference>
<accession>A0A9P8AB62</accession>
<dbReference type="InterPro" id="IPR023165">
    <property type="entry name" value="rRNA_Ade_diMease-like_C"/>
</dbReference>
<dbReference type="PANTHER" id="PTHR11727">
    <property type="entry name" value="DIMETHYLADENOSINE TRANSFERASE"/>
    <property type="match status" value="1"/>
</dbReference>
<name>A0A9P8AB62_MORAP</name>
<feature type="binding site" evidence="7">
    <location>
        <position position="181"/>
    </location>
    <ligand>
        <name>S-adenosyl-L-methionine</name>
        <dbReference type="ChEBI" id="CHEBI:59789"/>
    </ligand>
</feature>
<comment type="subcellular location">
    <subcellularLocation>
        <location evidence="1">Mitochondrion</location>
    </subcellularLocation>
</comment>
<dbReference type="EMBL" id="JAIFTL010000032">
    <property type="protein sequence ID" value="KAG9325829.1"/>
    <property type="molecule type" value="Genomic_DNA"/>
</dbReference>
<feature type="binding site" evidence="7">
    <location>
        <position position="32"/>
    </location>
    <ligand>
        <name>S-adenosyl-L-methionine</name>
        <dbReference type="ChEBI" id="CHEBI:59789"/>
    </ligand>
</feature>
<keyword evidence="3 7" id="KW-0808">Transferase</keyword>
<keyword evidence="5 7" id="KW-0694">RNA-binding</keyword>
<dbReference type="EC" id="2.1.1.-" evidence="8"/>
<dbReference type="SMART" id="SM00650">
    <property type="entry name" value="rADc"/>
    <property type="match status" value="1"/>
</dbReference>
<evidence type="ECO:0000256" key="8">
    <source>
        <dbReference type="RuleBase" id="RU362106"/>
    </source>
</evidence>
<evidence type="ECO:0000256" key="9">
    <source>
        <dbReference type="SAM" id="MobiDB-lite"/>
    </source>
</evidence>
<reference evidence="11" key="1">
    <citation type="submission" date="2021-07" db="EMBL/GenBank/DDBJ databases">
        <title>Draft genome of Mortierella alpina, strain LL118, isolated from an aspen leaf litter sample.</title>
        <authorList>
            <person name="Yang S."/>
            <person name="Vinatzer B.A."/>
        </authorList>
    </citation>
    <scope>NUCLEOTIDE SEQUENCE</scope>
    <source>
        <strain evidence="11">LL118</strain>
    </source>
</reference>
<feature type="binding site" evidence="7">
    <location>
        <position position="106"/>
    </location>
    <ligand>
        <name>S-adenosyl-L-methionine</name>
        <dbReference type="ChEBI" id="CHEBI:59789"/>
    </ligand>
</feature>
<dbReference type="Gene3D" id="1.10.8.100">
    <property type="entry name" value="Ribosomal RNA adenine dimethylase-like, domain 2"/>
    <property type="match status" value="1"/>
</dbReference>